<keyword evidence="1" id="KW-0472">Membrane</keyword>
<evidence type="ECO:0000313" key="2">
    <source>
        <dbReference type="EMBL" id="MBR0649619.1"/>
    </source>
</evidence>
<proteinExistence type="predicted"/>
<evidence type="ECO:0000313" key="3">
    <source>
        <dbReference type="Proteomes" id="UP000698752"/>
    </source>
</evidence>
<organism evidence="2 3">
    <name type="scientific">Neoroseomonas terrae</name>
    <dbReference type="NCBI Taxonomy" id="424799"/>
    <lineage>
        <taxon>Bacteria</taxon>
        <taxon>Pseudomonadati</taxon>
        <taxon>Pseudomonadota</taxon>
        <taxon>Alphaproteobacteria</taxon>
        <taxon>Acetobacterales</taxon>
        <taxon>Acetobacteraceae</taxon>
        <taxon>Neoroseomonas</taxon>
    </lineage>
</organism>
<dbReference type="EMBL" id="JAAEDI010000007">
    <property type="protein sequence ID" value="MBR0649619.1"/>
    <property type="molecule type" value="Genomic_DNA"/>
</dbReference>
<accession>A0ABS5EF22</accession>
<keyword evidence="1" id="KW-0812">Transmembrane</keyword>
<dbReference type="Proteomes" id="UP000698752">
    <property type="component" value="Unassembled WGS sequence"/>
</dbReference>
<evidence type="ECO:0008006" key="4">
    <source>
        <dbReference type="Google" id="ProtNLM"/>
    </source>
</evidence>
<name>A0ABS5EF22_9PROT</name>
<reference evidence="3" key="1">
    <citation type="journal article" date="2021" name="Syst. Appl. Microbiol.">
        <title>Roseomonas hellenica sp. nov., isolated from roots of wild-growing Alkanna tinctoria.</title>
        <authorList>
            <person name="Rat A."/>
            <person name="Naranjo H.D."/>
            <person name="Lebbe L."/>
            <person name="Cnockaert M."/>
            <person name="Krigas N."/>
            <person name="Grigoriadou K."/>
            <person name="Maloupa E."/>
            <person name="Willems A."/>
        </authorList>
    </citation>
    <scope>NUCLEOTIDE SEQUENCE [LARGE SCALE GENOMIC DNA]</scope>
    <source>
        <strain evidence="3">LMG 31159</strain>
    </source>
</reference>
<keyword evidence="1" id="KW-1133">Transmembrane helix</keyword>
<gene>
    <name evidence="2" type="ORF">GXW78_08100</name>
</gene>
<sequence>MVVLPIGAIALLVLGIVHRLQEAADPLAGTYVHPAIVAVVMLVLLCLLIGLVVQSATGRRARRVLEAMLFERVPGYRLVKAFASEAPMGGRAVRPALAKIEDGECPALVMDEFADGRLLVFVPGAPAPMSGALYIFTPDRVKLLDIPLLPFLKAISSWGLGLNTLLEAAQDGSSTELAKRSIP</sequence>
<protein>
    <recommendedName>
        <fullName evidence="4">DUF502 domain-containing protein</fullName>
    </recommendedName>
</protein>
<keyword evidence="3" id="KW-1185">Reference proteome</keyword>
<evidence type="ECO:0000256" key="1">
    <source>
        <dbReference type="SAM" id="Phobius"/>
    </source>
</evidence>
<feature type="transmembrane region" description="Helical" evidence="1">
    <location>
        <begin position="35"/>
        <end position="53"/>
    </location>
</feature>
<comment type="caution">
    <text evidence="2">The sequence shown here is derived from an EMBL/GenBank/DDBJ whole genome shotgun (WGS) entry which is preliminary data.</text>
</comment>